<organism evidence="2">
    <name type="scientific">Neisseria meningitidis alpha522</name>
    <dbReference type="NCBI Taxonomy" id="996307"/>
    <lineage>
        <taxon>Bacteria</taxon>
        <taxon>Pseudomonadati</taxon>
        <taxon>Pseudomonadota</taxon>
        <taxon>Betaproteobacteria</taxon>
        <taxon>Neisseriales</taxon>
        <taxon>Neisseriaceae</taxon>
        <taxon>Neisseria</taxon>
    </lineage>
</organism>
<evidence type="ECO:0000256" key="1">
    <source>
        <dbReference type="SAM" id="MobiDB-lite"/>
    </source>
</evidence>
<feature type="region of interest" description="Disordered" evidence="1">
    <location>
        <begin position="43"/>
        <end position="73"/>
    </location>
</feature>
<reference evidence="2" key="1">
    <citation type="submission" date="2011-03" db="EMBL/GenBank/DDBJ databases">
        <title>Draft genome of Neisseria meningitidis strain alpha522.</title>
        <authorList>
            <person name="Schoen C."/>
            <person name="Blom J."/>
        </authorList>
    </citation>
    <scope>NUCLEOTIDE SEQUENCE</scope>
    <source>
        <strain evidence="2">Alpha522</strain>
    </source>
</reference>
<name>I4E8E6_NEIME</name>
<accession>I4E8E6</accession>
<sequence>MRFFLRISAAKAQTLKLPTPFFAFLFFDTRAFVLFPAIPKTKSGRNLSEKQQPFRRHSRESGNLGLSVRKRIG</sequence>
<evidence type="ECO:0000313" key="2">
    <source>
        <dbReference type="EMBL" id="CCA45615.1"/>
    </source>
</evidence>
<gene>
    <name evidence="2" type="ORF">NMALPHA522_2074</name>
</gene>
<dbReference type="EMBL" id="FR845717">
    <property type="protein sequence ID" value="CCA45615.1"/>
    <property type="molecule type" value="Genomic_DNA"/>
</dbReference>
<dbReference type="AlphaFoldDB" id="I4E8E6"/>
<protein>
    <submittedName>
        <fullName evidence="2">Uncharacterized protein</fullName>
    </submittedName>
</protein>
<proteinExistence type="predicted"/>